<feature type="transmembrane region" description="Helical" evidence="2">
    <location>
        <begin position="93"/>
        <end position="111"/>
    </location>
</feature>
<dbReference type="AlphaFoldDB" id="A0A1R2BCF9"/>
<feature type="transmembrane region" description="Helical" evidence="2">
    <location>
        <begin position="332"/>
        <end position="358"/>
    </location>
</feature>
<feature type="transmembrane region" description="Helical" evidence="2">
    <location>
        <begin position="267"/>
        <end position="288"/>
    </location>
</feature>
<keyword evidence="2" id="KW-1133">Transmembrane helix</keyword>
<feature type="transmembrane region" description="Helical" evidence="2">
    <location>
        <begin position="131"/>
        <end position="151"/>
    </location>
</feature>
<dbReference type="Pfam" id="PF03530">
    <property type="entry name" value="SK_channel"/>
    <property type="match status" value="1"/>
</dbReference>
<evidence type="ECO:0000313" key="4">
    <source>
        <dbReference type="EMBL" id="OMJ74467.1"/>
    </source>
</evidence>
<feature type="transmembrane region" description="Helical" evidence="2">
    <location>
        <begin position="209"/>
        <end position="227"/>
    </location>
</feature>
<dbReference type="PANTHER" id="PTHR10153">
    <property type="entry name" value="SMALL CONDUCTANCE CALCIUM-ACTIVATED POTASSIUM CHANNEL"/>
    <property type="match status" value="1"/>
</dbReference>
<organism evidence="4 5">
    <name type="scientific">Stentor coeruleus</name>
    <dbReference type="NCBI Taxonomy" id="5963"/>
    <lineage>
        <taxon>Eukaryota</taxon>
        <taxon>Sar</taxon>
        <taxon>Alveolata</taxon>
        <taxon>Ciliophora</taxon>
        <taxon>Postciliodesmatophora</taxon>
        <taxon>Heterotrichea</taxon>
        <taxon>Heterotrichida</taxon>
        <taxon>Stentoridae</taxon>
        <taxon>Stentor</taxon>
    </lineage>
</organism>
<accession>A0A1R2BCF9</accession>
<comment type="caution">
    <text evidence="4">The sequence shown here is derived from an EMBL/GenBank/DDBJ whole genome shotgun (WGS) entry which is preliminary data.</text>
</comment>
<proteinExistence type="predicted"/>
<dbReference type="EMBL" id="MPUH01000749">
    <property type="protein sequence ID" value="OMJ74467.1"/>
    <property type="molecule type" value="Genomic_DNA"/>
</dbReference>
<dbReference type="Gene3D" id="1.10.287.70">
    <property type="match status" value="1"/>
</dbReference>
<sequence>MAAIRAGLLNQGLGQFHGLNYYKNSNFQGRHPSEDGGFESQSESDSDDSSVGSRLVQRQSQNYAENIASIEKRRVLITKKHQFIEKTEKNLKILDTFIVLIGIAGTIAANIESEMYYRNNSEDNDYSAGIRALVTLTTIILLVMIAIHAMLDYKIFKEKREAPEEDVPDFIFSNNFWIMIIELVLNAVHCPPGVHKVFVSEQLGGTLTVSINEVCAAIMLLRVYLLVKLFRYYTKWTSIHSKKTCETYGAQANWLFSIKSILKVQPFYILIPLILISITIFSISVRIFERHFALSSSSQDYSYIWNSAWLVMLTMTTVGYGDFFPRTHIGRFITVLACIWGIFIISMMIVTLSNFILFTNEEDRSFEYMKKVKALKASRRYAKLYIKKQLERYLYYRKYKLDTDVNLVMEEMNLLIKFYFKKFKENRDEAKFSDISAAEMLTVLNERINMQVYSIRKHLNQALKINENLNVAVSSQNKIKENLDSSIKHLQDLRRITNFIS</sequence>
<protein>
    <recommendedName>
        <fullName evidence="3">Potassium channel domain-containing protein</fullName>
    </recommendedName>
</protein>
<dbReference type="OrthoDB" id="312411at2759"/>
<gene>
    <name evidence="4" type="ORF">SteCoe_26590</name>
</gene>
<dbReference type="Proteomes" id="UP000187209">
    <property type="component" value="Unassembled WGS sequence"/>
</dbReference>
<reference evidence="4 5" key="1">
    <citation type="submission" date="2016-11" db="EMBL/GenBank/DDBJ databases">
        <title>The macronuclear genome of Stentor coeruleus: a giant cell with tiny introns.</title>
        <authorList>
            <person name="Slabodnick M."/>
            <person name="Ruby J.G."/>
            <person name="Reiff S.B."/>
            <person name="Swart E.C."/>
            <person name="Gosai S."/>
            <person name="Prabakaran S."/>
            <person name="Witkowska E."/>
            <person name="Larue G.E."/>
            <person name="Fisher S."/>
            <person name="Freeman R.M."/>
            <person name="Gunawardena J."/>
            <person name="Chu W."/>
            <person name="Stover N.A."/>
            <person name="Gregory B.D."/>
            <person name="Nowacki M."/>
            <person name="Derisi J."/>
            <person name="Roy S.W."/>
            <person name="Marshall W.F."/>
            <person name="Sood P."/>
        </authorList>
    </citation>
    <scope>NUCLEOTIDE SEQUENCE [LARGE SCALE GENOMIC DNA]</scope>
    <source>
        <strain evidence="4">WM001</strain>
    </source>
</reference>
<evidence type="ECO:0000256" key="1">
    <source>
        <dbReference type="SAM" id="MobiDB-lite"/>
    </source>
</evidence>
<dbReference type="InterPro" id="IPR015449">
    <property type="entry name" value="K_chnl_Ca-activ_SK"/>
</dbReference>
<evidence type="ECO:0000256" key="2">
    <source>
        <dbReference type="SAM" id="Phobius"/>
    </source>
</evidence>
<evidence type="ECO:0000313" key="5">
    <source>
        <dbReference type="Proteomes" id="UP000187209"/>
    </source>
</evidence>
<dbReference type="GO" id="GO:0016020">
    <property type="term" value="C:membrane"/>
    <property type="evidence" value="ECO:0007669"/>
    <property type="project" value="InterPro"/>
</dbReference>
<dbReference type="Pfam" id="PF07885">
    <property type="entry name" value="Ion_trans_2"/>
    <property type="match status" value="1"/>
</dbReference>
<dbReference type="InterPro" id="IPR013099">
    <property type="entry name" value="K_chnl_dom"/>
</dbReference>
<dbReference type="SUPFAM" id="SSF81324">
    <property type="entry name" value="Voltage-gated potassium channels"/>
    <property type="match status" value="1"/>
</dbReference>
<name>A0A1R2BCF9_9CILI</name>
<feature type="region of interest" description="Disordered" evidence="1">
    <location>
        <begin position="30"/>
        <end position="56"/>
    </location>
</feature>
<keyword evidence="5" id="KW-1185">Reference proteome</keyword>
<evidence type="ECO:0000259" key="3">
    <source>
        <dbReference type="Pfam" id="PF07885"/>
    </source>
</evidence>
<feature type="transmembrane region" description="Helical" evidence="2">
    <location>
        <begin position="303"/>
        <end position="320"/>
    </location>
</feature>
<feature type="domain" description="Potassium channel" evidence="3">
    <location>
        <begin position="283"/>
        <end position="356"/>
    </location>
</feature>
<keyword evidence="2" id="KW-0812">Transmembrane</keyword>
<dbReference type="GO" id="GO:0016286">
    <property type="term" value="F:small conductance calcium-activated potassium channel activity"/>
    <property type="evidence" value="ECO:0007669"/>
    <property type="project" value="InterPro"/>
</dbReference>
<feature type="transmembrane region" description="Helical" evidence="2">
    <location>
        <begin position="171"/>
        <end position="189"/>
    </location>
</feature>
<keyword evidence="2" id="KW-0472">Membrane</keyword>